<accession>A0A6G1JP58</accession>
<dbReference type="CDD" id="cd07822">
    <property type="entry name" value="SRPBCC_4"/>
    <property type="match status" value="1"/>
</dbReference>
<evidence type="ECO:0000313" key="1">
    <source>
        <dbReference type="EMBL" id="KAF2692010.1"/>
    </source>
</evidence>
<organism evidence="1 2">
    <name type="scientific">Lentithecium fluviatile CBS 122367</name>
    <dbReference type="NCBI Taxonomy" id="1168545"/>
    <lineage>
        <taxon>Eukaryota</taxon>
        <taxon>Fungi</taxon>
        <taxon>Dikarya</taxon>
        <taxon>Ascomycota</taxon>
        <taxon>Pezizomycotina</taxon>
        <taxon>Dothideomycetes</taxon>
        <taxon>Pleosporomycetidae</taxon>
        <taxon>Pleosporales</taxon>
        <taxon>Massarineae</taxon>
        <taxon>Lentitheciaceae</taxon>
        <taxon>Lentithecium</taxon>
    </lineage>
</organism>
<dbReference type="Proteomes" id="UP000799291">
    <property type="component" value="Unassembled WGS sequence"/>
</dbReference>
<dbReference type="EMBL" id="MU005569">
    <property type="protein sequence ID" value="KAF2692010.1"/>
    <property type="molecule type" value="Genomic_DNA"/>
</dbReference>
<keyword evidence="2" id="KW-1185">Reference proteome</keyword>
<dbReference type="AlphaFoldDB" id="A0A6G1JP58"/>
<dbReference type="InterPro" id="IPR023393">
    <property type="entry name" value="START-like_dom_sf"/>
</dbReference>
<feature type="non-terminal residue" evidence="1">
    <location>
        <position position="1"/>
    </location>
</feature>
<evidence type="ECO:0000313" key="2">
    <source>
        <dbReference type="Proteomes" id="UP000799291"/>
    </source>
</evidence>
<dbReference type="OrthoDB" id="509124at2759"/>
<protein>
    <recommendedName>
        <fullName evidence="3">Coenzyme Q-binding protein COQ10 START domain-containing protein</fullName>
    </recommendedName>
</protein>
<feature type="non-terminal residue" evidence="1">
    <location>
        <position position="178"/>
    </location>
</feature>
<reference evidence="1" key="1">
    <citation type="journal article" date="2020" name="Stud. Mycol.">
        <title>101 Dothideomycetes genomes: a test case for predicting lifestyles and emergence of pathogens.</title>
        <authorList>
            <person name="Haridas S."/>
            <person name="Albert R."/>
            <person name="Binder M."/>
            <person name="Bloem J."/>
            <person name="Labutti K."/>
            <person name="Salamov A."/>
            <person name="Andreopoulos B."/>
            <person name="Baker S."/>
            <person name="Barry K."/>
            <person name="Bills G."/>
            <person name="Bluhm B."/>
            <person name="Cannon C."/>
            <person name="Castanera R."/>
            <person name="Culley D."/>
            <person name="Daum C."/>
            <person name="Ezra D."/>
            <person name="Gonzalez J."/>
            <person name="Henrissat B."/>
            <person name="Kuo A."/>
            <person name="Liang C."/>
            <person name="Lipzen A."/>
            <person name="Lutzoni F."/>
            <person name="Magnuson J."/>
            <person name="Mondo S."/>
            <person name="Nolan M."/>
            <person name="Ohm R."/>
            <person name="Pangilinan J."/>
            <person name="Park H.-J."/>
            <person name="Ramirez L."/>
            <person name="Alfaro M."/>
            <person name="Sun H."/>
            <person name="Tritt A."/>
            <person name="Yoshinaga Y."/>
            <person name="Zwiers L.-H."/>
            <person name="Turgeon B."/>
            <person name="Goodwin S."/>
            <person name="Spatafora J."/>
            <person name="Crous P."/>
            <person name="Grigoriev I."/>
        </authorList>
    </citation>
    <scope>NUCLEOTIDE SEQUENCE</scope>
    <source>
        <strain evidence="1">CBS 122367</strain>
    </source>
</reference>
<name>A0A6G1JP58_9PLEO</name>
<dbReference type="Gene3D" id="3.30.530.20">
    <property type="match status" value="1"/>
</dbReference>
<proteinExistence type="predicted"/>
<dbReference type="SUPFAM" id="SSF55961">
    <property type="entry name" value="Bet v1-like"/>
    <property type="match status" value="1"/>
</dbReference>
<sequence>VSEYTNLPDVPPGVFNVSARTEIESTVAAAWDALTNFPAYAEWNPFVRYAIMVSSANLTLPEQRPVENGRLFMRVQIPPLALPVDRDTPDDPRNIQFTYENVTHVQPELGRLAWEYQPDVLLQAERWQALSDLGNGTLLYESREVYLGALATFLQETMGEGLQEAFEGQANGLKLLLE</sequence>
<evidence type="ECO:0008006" key="3">
    <source>
        <dbReference type="Google" id="ProtNLM"/>
    </source>
</evidence>
<gene>
    <name evidence="1" type="ORF">K458DRAFT_243751</name>
</gene>